<dbReference type="CDD" id="cd12380">
    <property type="entry name" value="RRM3_I_PABPs"/>
    <property type="match status" value="1"/>
</dbReference>
<organism evidence="15 16">
    <name type="scientific">Handroanthus impetiginosus</name>
    <dbReference type="NCBI Taxonomy" id="429701"/>
    <lineage>
        <taxon>Eukaryota</taxon>
        <taxon>Viridiplantae</taxon>
        <taxon>Streptophyta</taxon>
        <taxon>Embryophyta</taxon>
        <taxon>Tracheophyta</taxon>
        <taxon>Spermatophyta</taxon>
        <taxon>Magnoliopsida</taxon>
        <taxon>eudicotyledons</taxon>
        <taxon>Gunneridae</taxon>
        <taxon>Pentapetalae</taxon>
        <taxon>asterids</taxon>
        <taxon>lamiids</taxon>
        <taxon>Lamiales</taxon>
        <taxon>Bignoniaceae</taxon>
        <taxon>Crescentiina</taxon>
        <taxon>Tabebuia alliance</taxon>
        <taxon>Handroanthus</taxon>
    </lineage>
</organism>
<protein>
    <recommendedName>
        <fullName evidence="11">Polyadenylate-binding protein</fullName>
        <shortName evidence="11">PABP</shortName>
    </recommendedName>
</protein>
<dbReference type="InterPro" id="IPR006515">
    <property type="entry name" value="PABP_1234"/>
</dbReference>
<evidence type="ECO:0000256" key="7">
    <source>
        <dbReference type="ARBA" id="ARBA00022845"/>
    </source>
</evidence>
<evidence type="ECO:0000256" key="4">
    <source>
        <dbReference type="ARBA" id="ARBA00022490"/>
    </source>
</evidence>
<keyword evidence="9" id="KW-0539">Nucleus</keyword>
<dbReference type="Gene3D" id="1.10.1900.10">
    <property type="entry name" value="c-terminal domain of poly(a) binding protein"/>
    <property type="match status" value="1"/>
</dbReference>
<keyword evidence="4 11" id="KW-0963">Cytoplasm</keyword>
<evidence type="ECO:0000256" key="11">
    <source>
        <dbReference type="RuleBase" id="RU362004"/>
    </source>
</evidence>
<evidence type="ECO:0000256" key="2">
    <source>
        <dbReference type="ARBA" id="ARBA00004496"/>
    </source>
</evidence>
<dbReference type="GO" id="GO:0005737">
    <property type="term" value="C:cytoplasm"/>
    <property type="evidence" value="ECO:0007669"/>
    <property type="project" value="UniProtKB-SubCell"/>
</dbReference>
<keyword evidence="5" id="KW-0945">Host-virus interaction</keyword>
<reference evidence="16" key="1">
    <citation type="journal article" date="2018" name="Gigascience">
        <title>Genome assembly of the Pink Ipe (Handroanthus impetiginosus, Bignoniaceae), a highly valued, ecologically keystone Neotropical timber forest tree.</title>
        <authorList>
            <person name="Silva-Junior O.B."/>
            <person name="Grattapaglia D."/>
            <person name="Novaes E."/>
            <person name="Collevatti R.G."/>
        </authorList>
    </citation>
    <scope>NUCLEOTIDE SEQUENCE [LARGE SCALE GENOMIC DNA]</scope>
    <source>
        <strain evidence="16">cv. UFG-1</strain>
    </source>
</reference>
<dbReference type="SMART" id="SM00360">
    <property type="entry name" value="RRM"/>
    <property type="match status" value="4"/>
</dbReference>
<dbReference type="InterPro" id="IPR036053">
    <property type="entry name" value="PABP-dom"/>
</dbReference>
<dbReference type="InterPro" id="IPR003954">
    <property type="entry name" value="RRM_euk-type"/>
</dbReference>
<feature type="domain" description="PABC" evidence="14">
    <location>
        <begin position="548"/>
        <end position="625"/>
    </location>
</feature>
<dbReference type="CDD" id="cd12378">
    <property type="entry name" value="RRM1_I_PABPs"/>
    <property type="match status" value="1"/>
</dbReference>
<dbReference type="SMART" id="SM00517">
    <property type="entry name" value="PolyA"/>
    <property type="match status" value="1"/>
</dbReference>
<dbReference type="GO" id="GO:0003723">
    <property type="term" value="F:RNA binding"/>
    <property type="evidence" value="ECO:0007669"/>
    <property type="project" value="UniProtKB-UniRule"/>
</dbReference>
<evidence type="ECO:0000256" key="5">
    <source>
        <dbReference type="ARBA" id="ARBA00022581"/>
    </source>
</evidence>
<dbReference type="PROSITE" id="PS51309">
    <property type="entry name" value="PABC"/>
    <property type="match status" value="1"/>
</dbReference>
<evidence type="ECO:0000256" key="6">
    <source>
        <dbReference type="ARBA" id="ARBA00022737"/>
    </source>
</evidence>
<evidence type="ECO:0000313" key="15">
    <source>
        <dbReference type="EMBL" id="PIM99634.1"/>
    </source>
</evidence>
<evidence type="ECO:0000256" key="12">
    <source>
        <dbReference type="SAM" id="MobiDB-lite"/>
    </source>
</evidence>
<dbReference type="SUPFAM" id="SSF54928">
    <property type="entry name" value="RNA-binding domain, RBD"/>
    <property type="match status" value="3"/>
</dbReference>
<keyword evidence="8 10" id="KW-0694">RNA-binding</keyword>
<evidence type="ECO:0000313" key="16">
    <source>
        <dbReference type="Proteomes" id="UP000231279"/>
    </source>
</evidence>
<keyword evidence="6" id="KW-0677">Repeat</keyword>
<dbReference type="FunFam" id="3.30.70.330:FF:000217">
    <property type="entry name" value="Polyadenylate-binding protein"/>
    <property type="match status" value="1"/>
</dbReference>
<dbReference type="Pfam" id="PF00076">
    <property type="entry name" value="RRM_1"/>
    <property type="match status" value="4"/>
</dbReference>
<dbReference type="OrthoDB" id="19742at2759"/>
<dbReference type="InterPro" id="IPR012677">
    <property type="entry name" value="Nucleotide-bd_a/b_plait_sf"/>
</dbReference>
<evidence type="ECO:0000256" key="8">
    <source>
        <dbReference type="ARBA" id="ARBA00022884"/>
    </source>
</evidence>
<dbReference type="FunFam" id="1.10.1900.10:FF:000003">
    <property type="entry name" value="Polyadenylate-binding protein"/>
    <property type="match status" value="1"/>
</dbReference>
<dbReference type="FunFam" id="3.30.70.330:FF:000239">
    <property type="entry name" value="Polyadenylate-binding protein"/>
    <property type="match status" value="1"/>
</dbReference>
<dbReference type="Gene3D" id="3.30.70.330">
    <property type="match status" value="4"/>
</dbReference>
<dbReference type="SUPFAM" id="SSF63570">
    <property type="entry name" value="PABC (PABP) domain"/>
    <property type="match status" value="1"/>
</dbReference>
<evidence type="ECO:0000259" key="13">
    <source>
        <dbReference type="PROSITE" id="PS50102"/>
    </source>
</evidence>
<evidence type="ECO:0000256" key="1">
    <source>
        <dbReference type="ARBA" id="ARBA00004123"/>
    </source>
</evidence>
<evidence type="ECO:0000256" key="9">
    <source>
        <dbReference type="ARBA" id="ARBA00023242"/>
    </source>
</evidence>
<evidence type="ECO:0000256" key="3">
    <source>
        <dbReference type="ARBA" id="ARBA00008557"/>
    </source>
</evidence>
<dbReference type="InterPro" id="IPR000504">
    <property type="entry name" value="RRM_dom"/>
</dbReference>
<dbReference type="GO" id="GO:0061013">
    <property type="term" value="P:regulation of mRNA catabolic process"/>
    <property type="evidence" value="ECO:0007669"/>
    <property type="project" value="UniProtKB-ARBA"/>
</dbReference>
<dbReference type="FunFam" id="3.30.70.330:FF:000648">
    <property type="entry name" value="Polyadenylate-binding protein"/>
    <property type="match status" value="1"/>
</dbReference>
<dbReference type="PROSITE" id="PS50102">
    <property type="entry name" value="RRM"/>
    <property type="match status" value="4"/>
</dbReference>
<dbReference type="EMBL" id="NKXS01007461">
    <property type="protein sequence ID" value="PIM99634.1"/>
    <property type="molecule type" value="Genomic_DNA"/>
</dbReference>
<keyword evidence="16" id="KW-1185">Reference proteome</keyword>
<proteinExistence type="inferred from homology"/>
<evidence type="ECO:0000259" key="14">
    <source>
        <dbReference type="PROSITE" id="PS51309"/>
    </source>
</evidence>
<dbReference type="InterPro" id="IPR045305">
    <property type="entry name" value="RRM2_I_PABPs"/>
</dbReference>
<feature type="domain" description="RRM" evidence="13">
    <location>
        <begin position="308"/>
        <end position="385"/>
    </location>
</feature>
<dbReference type="Proteomes" id="UP000231279">
    <property type="component" value="Unassembled WGS sequence"/>
</dbReference>
<feature type="compositionally biased region" description="Low complexity" evidence="12">
    <location>
        <begin position="483"/>
        <end position="495"/>
    </location>
</feature>
<dbReference type="SMART" id="SM00361">
    <property type="entry name" value="RRM_1"/>
    <property type="match status" value="4"/>
</dbReference>
<sequence length="642" mass="70623">MATQVQMQPQVQMVNAASSGGAPFVTSLYVGDLDANVTDSQLYDLFSQMGDVVSVRVCRDLTTRRSLGYGYVNYGIPQDAERALLELNFTPLNGRPIRIMYSHRDPSVRRSGAGNIFIKNLDKEIDHKALHETFSSFGNILSCKVATNSSGQSLGYGFVQYASEESAQKAIEKLNGMLLNGKQVYVGPFLRKQEREMSIDKTRFTNVFAKNLSESTTEEDLQKIFGEFGSITSAVVMRNEDGTSKCFGFVNFENPDDAARAVDSLNGKQFDNKEWYVGRAQKKSERELELKHRFEQSVREAVDRSQGSNLYVKNLDDSIDDDKLRELFSPFGTITSCKVMRDPKGISRGSGFVAFSSPEEASRALSEMNGKMIVGKPLYVALAQRKEDRRARLQAQFAQMRPITMQPTVTPRMPMYPPGGPGLGQQIFYGQHPPTIIPPQPGFGYQQQLVPGMRPAGPLMPNMFVPVVQQGQQGPRPGGRRGNAGPQGPQPVPMMQQQMVPRGRGYRYPPGRGMPDVSLQGVPGGMLSVPYEMGGLPLREAGISQPIPIGALASALANASPSEQRTMLGENLYPLVEQLEPETAAKVTGMLLEMDQTEVLHLLESPEALKAKVAEAMEVLRNVSQQQATNPVEQLASLSLNE</sequence>
<dbReference type="STRING" id="429701.A0A2G9G3A9"/>
<dbReference type="Pfam" id="PF00658">
    <property type="entry name" value="MLLE"/>
    <property type="match status" value="1"/>
</dbReference>
<dbReference type="NCBIfam" id="TIGR01628">
    <property type="entry name" value="PABP-1234"/>
    <property type="match status" value="1"/>
</dbReference>
<accession>A0A2G9G3A9</accession>
<name>A0A2G9G3A9_9LAMI</name>
<evidence type="ECO:0000256" key="10">
    <source>
        <dbReference type="PROSITE-ProRule" id="PRU00176"/>
    </source>
</evidence>
<feature type="domain" description="RRM" evidence="13">
    <location>
        <begin position="26"/>
        <end position="104"/>
    </location>
</feature>
<feature type="domain" description="RRM" evidence="13">
    <location>
        <begin position="114"/>
        <end position="186"/>
    </location>
</feature>
<dbReference type="AlphaFoldDB" id="A0A2G9G3A9"/>
<gene>
    <name evidence="15" type="ORF">CDL12_27869</name>
</gene>
<dbReference type="GO" id="GO:0006417">
    <property type="term" value="P:regulation of translation"/>
    <property type="evidence" value="ECO:0007669"/>
    <property type="project" value="UniProtKB-KW"/>
</dbReference>
<dbReference type="InterPro" id="IPR034364">
    <property type="entry name" value="PABP_RRM1"/>
</dbReference>
<feature type="domain" description="RRM" evidence="13">
    <location>
        <begin position="205"/>
        <end position="282"/>
    </location>
</feature>
<dbReference type="CDD" id="cd12381">
    <property type="entry name" value="RRM4_I_PABPs"/>
    <property type="match status" value="1"/>
</dbReference>
<dbReference type="GO" id="GO:0005634">
    <property type="term" value="C:nucleus"/>
    <property type="evidence" value="ECO:0007669"/>
    <property type="project" value="UniProtKB-SubCell"/>
</dbReference>
<comment type="subcellular location">
    <subcellularLocation>
        <location evidence="2 11">Cytoplasm</location>
    </subcellularLocation>
    <subcellularLocation>
        <location evidence="1">Nucleus</location>
    </subcellularLocation>
</comment>
<comment type="caution">
    <text evidence="15">The sequence shown here is derived from an EMBL/GenBank/DDBJ whole genome shotgun (WGS) entry which is preliminary data.</text>
</comment>
<keyword evidence="7" id="KW-0810">Translation regulation</keyword>
<dbReference type="InterPro" id="IPR035979">
    <property type="entry name" value="RBD_domain_sf"/>
</dbReference>
<feature type="region of interest" description="Disordered" evidence="12">
    <location>
        <begin position="469"/>
        <end position="495"/>
    </location>
</feature>
<dbReference type="CDD" id="cd12379">
    <property type="entry name" value="RRM2_I_PABPs"/>
    <property type="match status" value="1"/>
</dbReference>
<dbReference type="PANTHER" id="PTHR24012">
    <property type="entry name" value="RNA BINDING PROTEIN"/>
    <property type="match status" value="1"/>
</dbReference>
<comment type="function">
    <text evidence="11">Binds the poly(A) tail of mRNA.</text>
</comment>
<dbReference type="FunFam" id="3.30.70.330:FF:000285">
    <property type="entry name" value="Polyadenylate-binding protein"/>
    <property type="match status" value="1"/>
</dbReference>
<dbReference type="InterPro" id="IPR002004">
    <property type="entry name" value="PABP_HYD_C"/>
</dbReference>
<comment type="similarity">
    <text evidence="3 11">Belongs to the polyadenylate-binding protein type-1 family.</text>
</comment>